<name>A0A3N2QCC0_9BACT</name>
<proteinExistence type="predicted"/>
<dbReference type="Pfam" id="PF09820">
    <property type="entry name" value="AAA-ATPase_like"/>
    <property type="match status" value="2"/>
</dbReference>
<evidence type="ECO:0000313" key="3">
    <source>
        <dbReference type="Proteomes" id="UP000270927"/>
    </source>
</evidence>
<dbReference type="RefSeq" id="WP_123662697.1">
    <property type="nucleotide sequence ID" value="NZ_RARA01000023.1"/>
</dbReference>
<dbReference type="InterPro" id="IPR018631">
    <property type="entry name" value="AAA-ATPase-like_dom"/>
</dbReference>
<evidence type="ECO:0000259" key="1">
    <source>
        <dbReference type="Pfam" id="PF09820"/>
    </source>
</evidence>
<dbReference type="EMBL" id="RARA01000023">
    <property type="protein sequence ID" value="ROT47457.1"/>
    <property type="molecule type" value="Genomic_DNA"/>
</dbReference>
<accession>A0A3N2QCC0</accession>
<dbReference type="AlphaFoldDB" id="A0A3N2QCC0"/>
<sequence length="606" mass="69331">MTHVSTHSRIRTGTDDFYDLLVNSDVFVDKSLMIQALLDEPSKVILITRPRRWGKSLNMDMLRKFFEIEVDQEGNKLAEETRTNYLLFKGGSMDVGFNETKVLYPLKIASYPHVMKRQGQFPVILLNLKDVKGSSYQEIEEGIKDQIITLFSYHRYLSVHLAASGRLLDNAQKEKLQCYLDGKLYKNDLKQGLRFLSELLYKHFNQKVYILIDEYDTPINSSYIKFGSQSESFEEVLELFRGIFGSALKSNPYLEKGVITGILRIAKANLFSDLNNITEYTLLDEEFSSFYGFTQSEVDDLLSKVATQTEPAKIKDWYNGYTFGEEVIYNPWSMMQCLAHKGRLDYYWLDSGGTGLVDKALLTDSIQSDIQTLLSGKGLIRKLYKQLSLEKLTENKDLFYSLLVFSGYLNPMLVDDDPEDLKYILTIPNREVRGIYVERIIDWVGKQLRIAPSAYRDFIGLLLNQQLEPFVAQLRNYLLNATSYHDLSQEKDYHNLIGGLLAPLSNRYHITSNQETGYGRCDHLLFPKVGYGDWAMVIEHKLAASSNDLAATAQAGLEQIITKKYDAHLTTYAHIKKISRIALAFYGKKVALAYQMDELSGTGRNS</sequence>
<keyword evidence="3" id="KW-1185">Reference proteome</keyword>
<dbReference type="PANTHER" id="PTHR34825:SF1">
    <property type="entry name" value="AAA-ATPASE-LIKE DOMAIN-CONTAINING PROTEIN"/>
    <property type="match status" value="1"/>
</dbReference>
<reference evidence="2 3" key="1">
    <citation type="submission" date="2018-09" db="EMBL/GenBank/DDBJ databases">
        <title>Comparative Genomics of Wolbachia-Cardinium Dual Endosymbiosis in a Plant-Parasitic Nematode.</title>
        <authorList>
            <person name="Brown A.M.V."/>
            <person name="Wasala S.K."/>
            <person name="Howe D.K."/>
            <person name="Peetz A.B."/>
            <person name="Zasada I.A."/>
            <person name="Denver D.R."/>
        </authorList>
    </citation>
    <scope>NUCLEOTIDE SEQUENCE [LARGE SCALE GENOMIC DNA]</scope>
    <source>
        <strain evidence="2 3">Pp_1</strain>
    </source>
</reference>
<evidence type="ECO:0000313" key="2">
    <source>
        <dbReference type="EMBL" id="ROT47457.1"/>
    </source>
</evidence>
<dbReference type="PANTHER" id="PTHR34825">
    <property type="entry name" value="CONSERVED PROTEIN, WITH A WEAK D-GALACTARATE DEHYDRATASE/ALTRONATE HYDROLASE DOMAIN"/>
    <property type="match status" value="1"/>
</dbReference>
<dbReference type="InterPro" id="IPR012547">
    <property type="entry name" value="PDDEXK_9"/>
</dbReference>
<gene>
    <name evidence="2" type="ORF">EDM02_02260</name>
</gene>
<dbReference type="Proteomes" id="UP000270927">
    <property type="component" value="Unassembled WGS sequence"/>
</dbReference>
<comment type="caution">
    <text evidence="2">The sequence shown here is derived from an EMBL/GenBank/DDBJ whole genome shotgun (WGS) entry which is preliminary data.</text>
</comment>
<feature type="domain" description="AAA-ATPase-like" evidence="1">
    <location>
        <begin position="105"/>
        <end position="271"/>
    </location>
</feature>
<dbReference type="OrthoDB" id="973950at2"/>
<dbReference type="Pfam" id="PF08011">
    <property type="entry name" value="PDDEXK_9"/>
    <property type="match status" value="1"/>
</dbReference>
<feature type="domain" description="AAA-ATPase-like" evidence="1">
    <location>
        <begin position="12"/>
        <end position="73"/>
    </location>
</feature>
<organism evidence="2 3">
    <name type="scientific">Candidatus Cardinium hertigii</name>
    <dbReference type="NCBI Taxonomy" id="247481"/>
    <lineage>
        <taxon>Bacteria</taxon>
        <taxon>Pseudomonadati</taxon>
        <taxon>Bacteroidota</taxon>
        <taxon>Cytophagia</taxon>
        <taxon>Cytophagales</taxon>
        <taxon>Amoebophilaceae</taxon>
        <taxon>Candidatus Cardinium</taxon>
    </lineage>
</organism>
<protein>
    <recommendedName>
        <fullName evidence="1">AAA-ATPase-like domain-containing protein</fullName>
    </recommendedName>
</protein>